<feature type="coiled-coil region" evidence="1">
    <location>
        <begin position="158"/>
        <end position="196"/>
    </location>
</feature>
<sequence length="199" mass="22667">MIKYKSLLQILRQYCTNHKTPRLIGVLGLLFILNGCQTTLSPEQTTTAFWKAMVNGELESAKKYTARETQALVVKQENIMGASLEKTGMIVIDGPNAKVATVVMLKNHENNKTLTFDTVLLKEDDVWKVDYQKTLNNLSILPFGEVINSLRAIGDVINKKLEQQIPLFENQVKSFSDELIRQLDEFRHQLEKANSTERK</sequence>
<protein>
    <recommendedName>
        <fullName evidence="4">DUF4878 domain-containing protein</fullName>
    </recommendedName>
</protein>
<evidence type="ECO:0008006" key="4">
    <source>
        <dbReference type="Google" id="ProtNLM"/>
    </source>
</evidence>
<gene>
    <name evidence="2" type="ORF">SAMN05216334_11129</name>
</gene>
<accession>A0A1H5V671</accession>
<dbReference type="RefSeq" id="WP_103966460.1">
    <property type="nucleotide sequence ID" value="NZ_FNUX01000011.1"/>
</dbReference>
<evidence type="ECO:0000313" key="2">
    <source>
        <dbReference type="EMBL" id="SEF82710.1"/>
    </source>
</evidence>
<name>A0A1H5V671_9PROT</name>
<dbReference type="AlphaFoldDB" id="A0A1H5V671"/>
<dbReference type="EMBL" id="FNUX01000011">
    <property type="protein sequence ID" value="SEF82710.1"/>
    <property type="molecule type" value="Genomic_DNA"/>
</dbReference>
<reference evidence="2 3" key="1">
    <citation type="submission" date="2016-10" db="EMBL/GenBank/DDBJ databases">
        <authorList>
            <person name="de Groot N.N."/>
        </authorList>
    </citation>
    <scope>NUCLEOTIDE SEQUENCE [LARGE SCALE GENOMIC DNA]</scope>
    <source>
        <strain evidence="2 3">Nm13</strain>
    </source>
</reference>
<dbReference type="OrthoDB" id="5566846at2"/>
<proteinExistence type="predicted"/>
<dbReference type="Proteomes" id="UP000236753">
    <property type="component" value="Unassembled WGS sequence"/>
</dbReference>
<evidence type="ECO:0000313" key="3">
    <source>
        <dbReference type="Proteomes" id="UP000236753"/>
    </source>
</evidence>
<keyword evidence="1" id="KW-0175">Coiled coil</keyword>
<evidence type="ECO:0000256" key="1">
    <source>
        <dbReference type="SAM" id="Coils"/>
    </source>
</evidence>
<organism evidence="2 3">
    <name type="scientific">Nitrosomonas ureae</name>
    <dbReference type="NCBI Taxonomy" id="44577"/>
    <lineage>
        <taxon>Bacteria</taxon>
        <taxon>Pseudomonadati</taxon>
        <taxon>Pseudomonadota</taxon>
        <taxon>Betaproteobacteria</taxon>
        <taxon>Nitrosomonadales</taxon>
        <taxon>Nitrosomonadaceae</taxon>
        <taxon>Nitrosomonas</taxon>
    </lineage>
</organism>